<evidence type="ECO:0000256" key="4">
    <source>
        <dbReference type="RuleBase" id="RU003679"/>
    </source>
</evidence>
<dbReference type="RefSeq" id="WP_119319580.1">
    <property type="nucleotide sequence ID" value="NZ_AP025739.1"/>
</dbReference>
<protein>
    <submittedName>
        <fullName evidence="5">Beta-galactosidase</fullName>
    </submittedName>
</protein>
<dbReference type="Gene3D" id="2.60.120.260">
    <property type="entry name" value="Galactose-binding domain-like"/>
    <property type="match status" value="3"/>
</dbReference>
<accession>A0A402CQ35</accession>
<organism evidence="5 6">
    <name type="scientific">Capsulimonas corticalis</name>
    <dbReference type="NCBI Taxonomy" id="2219043"/>
    <lineage>
        <taxon>Bacteria</taxon>
        <taxon>Bacillati</taxon>
        <taxon>Armatimonadota</taxon>
        <taxon>Armatimonadia</taxon>
        <taxon>Capsulimonadales</taxon>
        <taxon>Capsulimonadaceae</taxon>
        <taxon>Capsulimonas</taxon>
    </lineage>
</organism>
<dbReference type="Pfam" id="PF01301">
    <property type="entry name" value="Glyco_hydro_35"/>
    <property type="match status" value="1"/>
</dbReference>
<dbReference type="KEGG" id="ccot:CCAX7_47680"/>
<name>A0A402CQ35_9BACT</name>
<dbReference type="GO" id="GO:0004553">
    <property type="term" value="F:hydrolase activity, hydrolyzing O-glycosyl compounds"/>
    <property type="evidence" value="ECO:0007669"/>
    <property type="project" value="InterPro"/>
</dbReference>
<proteinExistence type="inferred from homology"/>
<dbReference type="InterPro" id="IPR031330">
    <property type="entry name" value="Gly_Hdrlase_35_cat"/>
</dbReference>
<dbReference type="Proteomes" id="UP000287394">
    <property type="component" value="Chromosome"/>
</dbReference>
<keyword evidence="6" id="KW-1185">Reference proteome</keyword>
<evidence type="ECO:0000313" key="6">
    <source>
        <dbReference type="Proteomes" id="UP000287394"/>
    </source>
</evidence>
<comment type="similarity">
    <text evidence="1 4">Belongs to the glycosyl hydrolase 35 family.</text>
</comment>
<evidence type="ECO:0000256" key="1">
    <source>
        <dbReference type="ARBA" id="ARBA00009809"/>
    </source>
</evidence>
<dbReference type="GO" id="GO:0005975">
    <property type="term" value="P:carbohydrate metabolic process"/>
    <property type="evidence" value="ECO:0007669"/>
    <property type="project" value="InterPro"/>
</dbReference>
<keyword evidence="3" id="KW-0326">Glycosidase</keyword>
<sequence length="982" mass="106760">MHRFFLRHVFTPAALCALALSASAQCRADDGMFPPAPAAKARIDFDGRGFLIDGNRTFIASGSLHYPRVPRALWRDRLLKFKRAGLNTVETYAFWNFHEEQEGQWDFTGDRDINAFLKLVKELGMYAIVRVGPYVCAEWDSGGYPIWLRFKPGVRVREDNPEFEKYMDRWFDKIMPIVAANQIHRGGSVIMVQLENEHPQSWGTSIPNNYFKHLQAKAISMGIEVPYFFSGEHHEADPGDEPWDSVGRTNPWFSTEFYPGWFSIYGPVDNPEERRHSTWRVLANGGNGYNYYMFHGGTNFGYWNNNEDAASYDYGCPIGQAGDIRPDYYLLKNAAYFARGFQDVLEDSVNATSAYSGAATNAEIAITARKSPAGTIVFLDNKGKSPCVSQVKDASGRVYPSAGPIQFDKFEVVPIVSGFAVAGSIKIAFSATRILGLFDQNGEKTLVVYGHPGEPGEMTFDAPAGAVVTGPAGSWATDADGKKTLKILFSEGAPAEFRLSSGGNHVRILAMSIDQALKTWSVTAGAGSYLMTGPAYVGDVSATARGLALDTQSPLDVAPGRVWVYGPSIDGGAQDAADAASGVPTTAPHLGTWKEHLVTAQAAGMDDSGWRASRDPEQMGVDGDRTAYAWYRTHINASAAGEYALWFNSARDRLIPFLDGKRVQPTKDTVNPLVLDLPAGTHSLAIFATHAGRDKIFGYMGPITDYDSKGLVGPAFLRSPNSASYPLDAWVGKPAKENDPIPVPGDPALVPIKVGVDAFKSGGEFYWYQTTLPAIQGASPTGTLRFESVDDIGVIYVNGKKLATHSGWDQAFSVPLDGVLLPGKPNILSVLVQNTNGPGGVLKPVTLTAFTDSTPITGWKMRGGIGEPAAITDWKPTGGDAPGVPRYYQTTFAYDGSSRENAVIRVVPDPKAHGFIWVNGHNIGRYPETLHVEGLYIPECWLKSGANSLIVFDEDGMGAENIHLRIEDVASWNNGVVNIAAK</sequence>
<dbReference type="InterPro" id="IPR017853">
    <property type="entry name" value="GH"/>
</dbReference>
<dbReference type="InterPro" id="IPR001944">
    <property type="entry name" value="Glycoside_Hdrlase_35"/>
</dbReference>
<dbReference type="InterPro" id="IPR008979">
    <property type="entry name" value="Galactose-bd-like_sf"/>
</dbReference>
<dbReference type="Pfam" id="PF21467">
    <property type="entry name" value="BetaGal_gal-bd"/>
    <property type="match status" value="1"/>
</dbReference>
<keyword evidence="2" id="KW-0378">Hydrolase</keyword>
<dbReference type="InterPro" id="IPR048913">
    <property type="entry name" value="BetaGal_gal-bd"/>
</dbReference>
<reference evidence="5 6" key="1">
    <citation type="journal article" date="2019" name="Int. J. Syst. Evol. Microbiol.">
        <title>Capsulimonas corticalis gen. nov., sp. nov., an aerobic capsulated bacterium, of a novel bacterial order, Capsulimonadales ord. nov., of the class Armatimonadia of the phylum Armatimonadetes.</title>
        <authorList>
            <person name="Li J."/>
            <person name="Kudo C."/>
            <person name="Tonouchi A."/>
        </authorList>
    </citation>
    <scope>NUCLEOTIDE SEQUENCE [LARGE SCALE GENOMIC DNA]</scope>
    <source>
        <strain evidence="5 6">AX-7</strain>
    </source>
</reference>
<dbReference type="Gene3D" id="3.20.20.80">
    <property type="entry name" value="Glycosidases"/>
    <property type="match status" value="1"/>
</dbReference>
<evidence type="ECO:0000256" key="2">
    <source>
        <dbReference type="ARBA" id="ARBA00022801"/>
    </source>
</evidence>
<gene>
    <name evidence="5" type="ORF">CCAX7_47680</name>
</gene>
<dbReference type="PRINTS" id="PR00742">
    <property type="entry name" value="GLHYDRLASE35"/>
</dbReference>
<dbReference type="OrthoDB" id="9813184at2"/>
<dbReference type="AlphaFoldDB" id="A0A402CQ35"/>
<dbReference type="SUPFAM" id="SSF49785">
    <property type="entry name" value="Galactose-binding domain-like"/>
    <property type="match status" value="2"/>
</dbReference>
<dbReference type="PANTHER" id="PTHR23421">
    <property type="entry name" value="BETA-GALACTOSIDASE RELATED"/>
    <property type="match status" value="1"/>
</dbReference>
<dbReference type="EMBL" id="AP025739">
    <property type="protein sequence ID" value="BDI32717.1"/>
    <property type="molecule type" value="Genomic_DNA"/>
</dbReference>
<dbReference type="SUPFAM" id="SSF51445">
    <property type="entry name" value="(Trans)glycosidases"/>
    <property type="match status" value="1"/>
</dbReference>
<evidence type="ECO:0000313" key="5">
    <source>
        <dbReference type="EMBL" id="BDI32717.1"/>
    </source>
</evidence>
<evidence type="ECO:0000256" key="3">
    <source>
        <dbReference type="ARBA" id="ARBA00023295"/>
    </source>
</evidence>